<dbReference type="Proteomes" id="UP001183202">
    <property type="component" value="Unassembled WGS sequence"/>
</dbReference>
<dbReference type="PANTHER" id="PTHR12428:SF65">
    <property type="entry name" value="CYTOCHROME C OXIDASE ASSEMBLY PROTEIN COX18, MITOCHONDRIAL"/>
    <property type="match status" value="1"/>
</dbReference>
<accession>A0ABU2NEK9</accession>
<evidence type="ECO:0000256" key="11">
    <source>
        <dbReference type="ARBA" id="ARBA00025034"/>
    </source>
</evidence>
<dbReference type="InterPro" id="IPR047196">
    <property type="entry name" value="YidC_ALB_C"/>
</dbReference>
<dbReference type="NCBIfam" id="TIGR03592">
    <property type="entry name" value="yidC_oxa1_cterm"/>
    <property type="match status" value="1"/>
</dbReference>
<keyword evidence="10" id="KW-0143">Chaperone</keyword>
<dbReference type="CDD" id="cd20070">
    <property type="entry name" value="5TM_YidC_Alb3"/>
    <property type="match status" value="1"/>
</dbReference>
<comment type="subunit">
    <text evidence="12">Interacts with the Sec translocase complex via SecD. Specifically interacts with transmembrane segments of nascent integral membrane proteins during membrane integration.</text>
</comment>
<comment type="caution">
    <text evidence="20">The sequence shown here is derived from an EMBL/GenBank/DDBJ whole genome shotgun (WGS) entry which is preliminary data.</text>
</comment>
<evidence type="ECO:0000256" key="4">
    <source>
        <dbReference type="ARBA" id="ARBA00022448"/>
    </source>
</evidence>
<evidence type="ECO:0000256" key="15">
    <source>
        <dbReference type="ARBA" id="ARBA00033342"/>
    </source>
</evidence>
<keyword evidence="5" id="KW-1003">Cell membrane</keyword>
<comment type="function">
    <text evidence="11">Required for the insertion and/or proper folding and/or complex formation of integral membrane proteins into the membrane. Involved in integration of membrane proteins that insert both dependently and independently of the Sec translocase complex, as well as at least some lipoproteins. Aids folding of multispanning membrane proteins.</text>
</comment>
<feature type="transmembrane region" description="Helical" evidence="18">
    <location>
        <begin position="171"/>
        <end position="195"/>
    </location>
</feature>
<evidence type="ECO:0000256" key="1">
    <source>
        <dbReference type="ARBA" id="ARBA00004651"/>
    </source>
</evidence>
<comment type="subcellular location">
    <subcellularLocation>
        <location evidence="1">Cell membrane</location>
        <topology evidence="1">Multi-pass membrane protein</topology>
    </subcellularLocation>
    <subcellularLocation>
        <location evidence="16">Membrane</location>
        <topology evidence="16">Multi-pass membrane protein</topology>
    </subcellularLocation>
</comment>
<evidence type="ECO:0000256" key="12">
    <source>
        <dbReference type="ARBA" id="ARBA00026028"/>
    </source>
</evidence>
<proteinExistence type="inferred from homology"/>
<evidence type="ECO:0000256" key="7">
    <source>
        <dbReference type="ARBA" id="ARBA00022927"/>
    </source>
</evidence>
<evidence type="ECO:0000256" key="17">
    <source>
        <dbReference type="SAM" id="MobiDB-lite"/>
    </source>
</evidence>
<feature type="domain" description="Membrane insertase YidC/Oxa/ALB C-terminal" evidence="19">
    <location>
        <begin position="1"/>
        <end position="208"/>
    </location>
</feature>
<dbReference type="RefSeq" id="WP_311557170.1">
    <property type="nucleotide sequence ID" value="NZ_JAVREJ010000010.1"/>
</dbReference>
<keyword evidence="9 18" id="KW-0472">Membrane</keyword>
<comment type="similarity">
    <text evidence="2">Belongs to the OXA1/ALB3/YidC family. Type 1 subfamily.</text>
</comment>
<evidence type="ECO:0000256" key="3">
    <source>
        <dbReference type="ARBA" id="ARBA00015325"/>
    </source>
</evidence>
<keyword evidence="7" id="KW-0653">Protein transport</keyword>
<evidence type="ECO:0000256" key="9">
    <source>
        <dbReference type="ARBA" id="ARBA00023136"/>
    </source>
</evidence>
<keyword evidence="6 16" id="KW-0812">Transmembrane</keyword>
<feature type="compositionally biased region" description="Low complexity" evidence="17">
    <location>
        <begin position="265"/>
        <end position="281"/>
    </location>
</feature>
<evidence type="ECO:0000256" key="14">
    <source>
        <dbReference type="ARBA" id="ARBA00033245"/>
    </source>
</evidence>
<sequence length="281" mass="30525">MRALSPQLTELRMRHGDDRRKLAEETQKLQKTHGVSPLRALLPALIQVPVFLALLHVLRYFNRPGLTFEQNAAIPNYVFGPAQVRSFLEARLFGAPLSAWIHMPQELLDSFGGHVDRIEVIAVAVPLMVLAAVATHLTARASLRQQANAAPVGAAAGPTEMAMRVMRLTPWIFPLGVLLGGLFAAFPIAILLYWLTNNLWTLVQQRIVFRKFAAEEAARPVLPLATVAPAVVAHREPAPVLRPGAKPVAPWTSGAVRHPTNAASRTGGKAAAGPRGPARRH</sequence>
<organism evidence="20 21">
    <name type="scientific">Pseudonocardia charpentierae</name>
    <dbReference type="NCBI Taxonomy" id="3075545"/>
    <lineage>
        <taxon>Bacteria</taxon>
        <taxon>Bacillati</taxon>
        <taxon>Actinomycetota</taxon>
        <taxon>Actinomycetes</taxon>
        <taxon>Pseudonocardiales</taxon>
        <taxon>Pseudonocardiaceae</taxon>
        <taxon>Pseudonocardia</taxon>
    </lineage>
</organism>
<dbReference type="EMBL" id="JAVREJ010000010">
    <property type="protein sequence ID" value="MDT0351054.1"/>
    <property type="molecule type" value="Genomic_DNA"/>
</dbReference>
<dbReference type="InterPro" id="IPR028055">
    <property type="entry name" value="YidC/Oxa/ALB_C"/>
</dbReference>
<evidence type="ECO:0000259" key="19">
    <source>
        <dbReference type="Pfam" id="PF02096"/>
    </source>
</evidence>
<protein>
    <recommendedName>
        <fullName evidence="3">Membrane protein insertase YidC</fullName>
    </recommendedName>
    <alternativeName>
        <fullName evidence="15">Foldase YidC</fullName>
    </alternativeName>
    <alternativeName>
        <fullName evidence="14">Membrane integrase YidC</fullName>
    </alternativeName>
    <alternativeName>
        <fullName evidence="13">Membrane protein YidC</fullName>
    </alternativeName>
</protein>
<reference evidence="21" key="1">
    <citation type="submission" date="2023-07" db="EMBL/GenBank/DDBJ databases">
        <title>30 novel species of actinomycetes from the DSMZ collection.</title>
        <authorList>
            <person name="Nouioui I."/>
        </authorList>
    </citation>
    <scope>NUCLEOTIDE SEQUENCE [LARGE SCALE GENOMIC DNA]</scope>
    <source>
        <strain evidence="21">DSM 45834</strain>
    </source>
</reference>
<dbReference type="PANTHER" id="PTHR12428">
    <property type="entry name" value="OXA1"/>
    <property type="match status" value="1"/>
</dbReference>
<evidence type="ECO:0000256" key="5">
    <source>
        <dbReference type="ARBA" id="ARBA00022475"/>
    </source>
</evidence>
<evidence type="ECO:0000256" key="10">
    <source>
        <dbReference type="ARBA" id="ARBA00023186"/>
    </source>
</evidence>
<evidence type="ECO:0000256" key="2">
    <source>
        <dbReference type="ARBA" id="ARBA00010527"/>
    </source>
</evidence>
<keyword evidence="8 18" id="KW-1133">Transmembrane helix</keyword>
<feature type="transmembrane region" description="Helical" evidence="18">
    <location>
        <begin position="40"/>
        <end position="61"/>
    </location>
</feature>
<evidence type="ECO:0000313" key="21">
    <source>
        <dbReference type="Proteomes" id="UP001183202"/>
    </source>
</evidence>
<gene>
    <name evidence="20" type="primary">yidC</name>
    <name evidence="20" type="ORF">RM445_16105</name>
</gene>
<dbReference type="Pfam" id="PF02096">
    <property type="entry name" value="60KD_IMP"/>
    <property type="match status" value="1"/>
</dbReference>
<name>A0ABU2NEK9_9PSEU</name>
<feature type="transmembrane region" description="Helical" evidence="18">
    <location>
        <begin position="120"/>
        <end position="139"/>
    </location>
</feature>
<evidence type="ECO:0000256" key="8">
    <source>
        <dbReference type="ARBA" id="ARBA00022989"/>
    </source>
</evidence>
<feature type="region of interest" description="Disordered" evidence="17">
    <location>
        <begin position="243"/>
        <end position="281"/>
    </location>
</feature>
<evidence type="ECO:0000313" key="20">
    <source>
        <dbReference type="EMBL" id="MDT0351054.1"/>
    </source>
</evidence>
<evidence type="ECO:0000256" key="18">
    <source>
        <dbReference type="SAM" id="Phobius"/>
    </source>
</evidence>
<evidence type="ECO:0000256" key="6">
    <source>
        <dbReference type="ARBA" id="ARBA00022692"/>
    </source>
</evidence>
<keyword evidence="4" id="KW-0813">Transport</keyword>
<dbReference type="InterPro" id="IPR001708">
    <property type="entry name" value="YidC/ALB3/OXA1/COX18"/>
</dbReference>
<evidence type="ECO:0000256" key="16">
    <source>
        <dbReference type="RuleBase" id="RU003945"/>
    </source>
</evidence>
<evidence type="ECO:0000256" key="13">
    <source>
        <dbReference type="ARBA" id="ARBA00031538"/>
    </source>
</evidence>
<keyword evidence="21" id="KW-1185">Reference proteome</keyword>